<dbReference type="Proteomes" id="UP000188298">
    <property type="component" value="Chromosome"/>
</dbReference>
<organism evidence="1 2">
    <name type="scientific">Helicobacter bilis</name>
    <dbReference type="NCBI Taxonomy" id="37372"/>
    <lineage>
        <taxon>Bacteria</taxon>
        <taxon>Pseudomonadati</taxon>
        <taxon>Campylobacterota</taxon>
        <taxon>Epsilonproteobacteria</taxon>
        <taxon>Campylobacterales</taxon>
        <taxon>Helicobacteraceae</taxon>
        <taxon>Helicobacter</taxon>
    </lineage>
</organism>
<dbReference type="EMBL" id="CP019645">
    <property type="protein sequence ID" value="AQQ59589.1"/>
    <property type="molecule type" value="Genomic_DNA"/>
</dbReference>
<dbReference type="RefSeq" id="WP_077388579.1">
    <property type="nucleotide sequence ID" value="NZ_CP019645.1"/>
</dbReference>
<accession>A0A1Q2LGQ5</accession>
<gene>
    <name evidence="1" type="ORF">XJ32_05245</name>
</gene>
<name>A0A1Q2LGQ5_9HELI</name>
<reference evidence="1 2" key="1">
    <citation type="submission" date="2017-02" db="EMBL/GenBank/DDBJ databases">
        <title>Whole genome sequencing of Helicobacter bilis strain AAQJH.</title>
        <authorList>
            <person name="Conlan S."/>
            <person name="Thomas P.J."/>
            <person name="Mullikin J."/>
            <person name="Palmore T.N."/>
            <person name="Frank K.M."/>
            <person name="Segre J.A."/>
        </authorList>
    </citation>
    <scope>NUCLEOTIDE SEQUENCE [LARGE SCALE GENOMIC DNA]</scope>
    <source>
        <strain evidence="1 2">AAQJH</strain>
    </source>
</reference>
<protein>
    <submittedName>
        <fullName evidence="1">Uncharacterized protein</fullName>
    </submittedName>
</protein>
<evidence type="ECO:0000313" key="2">
    <source>
        <dbReference type="Proteomes" id="UP000188298"/>
    </source>
</evidence>
<dbReference type="AlphaFoldDB" id="A0A1Q2LGQ5"/>
<evidence type="ECO:0000313" key="1">
    <source>
        <dbReference type="EMBL" id="AQQ59589.1"/>
    </source>
</evidence>
<proteinExistence type="predicted"/>
<dbReference type="KEGG" id="hbl:XJ32_05245"/>
<sequence length="104" mass="12408">MQAFEIINRKDMSKNIILYKALDELIDDYKAYKDDFPQDYYVEFGKYMVEENIKIFLKYYQSHLASNRIKVTGLVYYTMVPMCRMLHSKIQNGILKVVLFLSSL</sequence>